<sequence>MTQSIPPESPQTPDNTPPSDDDATLVTVAERPTEPAATVLVSILADAGIRAVAVGGFTAGFVAEAPGWVQVKTFERDAEKAREIIAQIKAEPLDF</sequence>
<evidence type="ECO:0000313" key="3">
    <source>
        <dbReference type="Proteomes" id="UP000006222"/>
    </source>
</evidence>
<name>F2AYV7_RHOBT</name>
<evidence type="ECO:0000256" key="1">
    <source>
        <dbReference type="SAM" id="MobiDB-lite"/>
    </source>
</evidence>
<evidence type="ECO:0000313" key="2">
    <source>
        <dbReference type="EMBL" id="EGF25142.1"/>
    </source>
</evidence>
<dbReference type="PATRIC" id="fig|991778.3.peg.5200"/>
<dbReference type="EMBL" id="AFAR01000246">
    <property type="protein sequence ID" value="EGF25142.1"/>
    <property type="molecule type" value="Genomic_DNA"/>
</dbReference>
<feature type="region of interest" description="Disordered" evidence="1">
    <location>
        <begin position="1"/>
        <end position="23"/>
    </location>
</feature>
<accession>F2AYV7</accession>
<organism evidence="2 3">
    <name type="scientific">Rhodopirellula baltica WH47</name>
    <dbReference type="NCBI Taxonomy" id="991778"/>
    <lineage>
        <taxon>Bacteria</taxon>
        <taxon>Pseudomonadati</taxon>
        <taxon>Planctomycetota</taxon>
        <taxon>Planctomycetia</taxon>
        <taxon>Pirellulales</taxon>
        <taxon>Pirellulaceae</taxon>
        <taxon>Rhodopirellula</taxon>
    </lineage>
</organism>
<dbReference type="AlphaFoldDB" id="F2AYV7"/>
<dbReference type="Proteomes" id="UP000006222">
    <property type="component" value="Unassembled WGS sequence"/>
</dbReference>
<dbReference type="RefSeq" id="WP_007328817.1">
    <property type="nucleotide sequence ID" value="NZ_AFAR01000246.1"/>
</dbReference>
<comment type="caution">
    <text evidence="2">The sequence shown here is derived from an EMBL/GenBank/DDBJ whole genome shotgun (WGS) entry which is preliminary data.</text>
</comment>
<feature type="compositionally biased region" description="Polar residues" evidence="1">
    <location>
        <begin position="1"/>
        <end position="18"/>
    </location>
</feature>
<protein>
    <submittedName>
        <fullName evidence="2">Uncharacterized protein</fullName>
    </submittedName>
</protein>
<gene>
    <name evidence="2" type="ORF">RBWH47_04693</name>
</gene>
<reference evidence="2 3" key="1">
    <citation type="journal article" date="2013" name="Mar. Genomics">
        <title>Expression of sulfatases in Rhodopirellula baltica and the diversity of sulfatases in the genus Rhodopirellula.</title>
        <authorList>
            <person name="Wegner C.E."/>
            <person name="Richter-Heitmann T."/>
            <person name="Klindworth A."/>
            <person name="Klockow C."/>
            <person name="Richter M."/>
            <person name="Achstetter T."/>
            <person name="Glockner F.O."/>
            <person name="Harder J."/>
        </authorList>
    </citation>
    <scope>NUCLEOTIDE SEQUENCE [LARGE SCALE GENOMIC DNA]</scope>
    <source>
        <strain evidence="2 3">WH47</strain>
    </source>
</reference>
<proteinExistence type="predicted"/>